<dbReference type="AlphaFoldDB" id="A0A327X267"/>
<accession>A0A327X267</accession>
<dbReference type="PANTHER" id="PTHR38037">
    <property type="entry name" value="ZN_PROTEASE DOMAIN-CONTAINING PROTEIN"/>
    <property type="match status" value="1"/>
</dbReference>
<proteinExistence type="predicted"/>
<evidence type="ECO:0000259" key="1">
    <source>
        <dbReference type="Pfam" id="PF05618"/>
    </source>
</evidence>
<dbReference type="Pfam" id="PF05618">
    <property type="entry name" value="Zn_protease"/>
    <property type="match status" value="1"/>
</dbReference>
<dbReference type="EMBL" id="QLMD01000002">
    <property type="protein sequence ID" value="RAK00641.1"/>
    <property type="molecule type" value="Genomic_DNA"/>
</dbReference>
<dbReference type="PANTHER" id="PTHR38037:SF1">
    <property type="entry name" value="ATP-DEPENDENT ZINC PROTEASE DOMAIN-CONTAINING PROTEIN-RELATED"/>
    <property type="match status" value="1"/>
</dbReference>
<sequence length="160" mass="17926">MAMNKIEENAVSSNDISVANKKLLGWREWAALPDLGIHSIKMKVDTGARTSCLHAFNLEPFEKDGQPWLRIWVHPIQGSDQEHICEAPVLEQRTVTDSGGHRETRYVIATTLVVGGDAFKVEITLTNRDTMKFRMLLGRQAMNGRYIVDPKASYLTGTIS</sequence>
<gene>
    <name evidence="2" type="ORF">B0I24_10266</name>
</gene>
<protein>
    <recommendedName>
        <fullName evidence="1">Retropepsin-like aspartic endopeptidase domain-containing protein</fullName>
    </recommendedName>
</protein>
<dbReference type="InterPro" id="IPR008503">
    <property type="entry name" value="Asp_endopeptidase"/>
</dbReference>
<dbReference type="Proteomes" id="UP000249203">
    <property type="component" value="Unassembled WGS sequence"/>
</dbReference>
<dbReference type="Gene3D" id="2.40.70.10">
    <property type="entry name" value="Acid Proteases"/>
    <property type="match status" value="1"/>
</dbReference>
<comment type="caution">
    <text evidence="2">The sequence shown here is derived from an EMBL/GenBank/DDBJ whole genome shotgun (WGS) entry which is preliminary data.</text>
</comment>
<organism evidence="2 3">
    <name type="scientific">Aliidiomarina maris</name>
    <dbReference type="NCBI Taxonomy" id="531312"/>
    <lineage>
        <taxon>Bacteria</taxon>
        <taxon>Pseudomonadati</taxon>
        <taxon>Pseudomonadota</taxon>
        <taxon>Gammaproteobacteria</taxon>
        <taxon>Alteromonadales</taxon>
        <taxon>Idiomarinaceae</taxon>
        <taxon>Aliidiomarina</taxon>
    </lineage>
</organism>
<name>A0A327X267_9GAMM</name>
<dbReference type="InterPro" id="IPR021109">
    <property type="entry name" value="Peptidase_aspartic_dom_sf"/>
</dbReference>
<reference evidence="2 3" key="1">
    <citation type="submission" date="2018-06" db="EMBL/GenBank/DDBJ databases">
        <title>Genomic Encyclopedia of Type Strains, Phase III (KMG-III): the genomes of soil and plant-associated and newly described type strains.</title>
        <authorList>
            <person name="Whitman W."/>
        </authorList>
    </citation>
    <scope>NUCLEOTIDE SEQUENCE [LARGE SCALE GENOMIC DNA]</scope>
    <source>
        <strain evidence="2 3">CGMCC 1.15366</strain>
    </source>
</reference>
<dbReference type="SUPFAM" id="SSF50630">
    <property type="entry name" value="Acid proteases"/>
    <property type="match status" value="1"/>
</dbReference>
<evidence type="ECO:0000313" key="2">
    <source>
        <dbReference type="EMBL" id="RAK00641.1"/>
    </source>
</evidence>
<feature type="domain" description="Retropepsin-like aspartic endopeptidase" evidence="1">
    <location>
        <begin position="24"/>
        <end position="155"/>
    </location>
</feature>
<evidence type="ECO:0000313" key="3">
    <source>
        <dbReference type="Proteomes" id="UP000249203"/>
    </source>
</evidence>